<proteinExistence type="predicted"/>
<comment type="caution">
    <text evidence="4">The sequence shown here is derived from an EMBL/GenBank/DDBJ whole genome shotgun (WGS) entry which is preliminary data.</text>
</comment>
<dbReference type="InterPro" id="IPR056003">
    <property type="entry name" value="CT398_CC_hairpin"/>
</dbReference>
<dbReference type="InterPro" id="IPR003743">
    <property type="entry name" value="Zf-RING_7"/>
</dbReference>
<dbReference type="Proteomes" id="UP000013167">
    <property type="component" value="Unassembled WGS sequence"/>
</dbReference>
<evidence type="ECO:0000313" key="4">
    <source>
        <dbReference type="EMBL" id="CCH70986.1"/>
    </source>
</evidence>
<dbReference type="Pfam" id="PF02591">
    <property type="entry name" value="Zn_ribbon_9"/>
    <property type="match status" value="1"/>
</dbReference>
<sequence length="245" mass="27228">MKAAPERQLRLLDLQAIDTRLSQIAHARSHLPELAEIADLQHKAGLLDDQLVRARTEVDDIAREMARADADVQQVRERAARDRARLDAGTGTSKELTAIQHELESLARRQRDLEDVELEVMERSEAAQSDVRELERGRAELGERITALEASRDDRLKDLDFEETGVSGPRAGLLGEIGDELVGLYEKIRATSGIGAAALTRRRCGGCQLELNQIELNRIAAAPADEVLRCEECRRILVRTPESGL</sequence>
<feature type="domain" description="CT398-like coiled coil hairpin" evidence="3">
    <location>
        <begin position="14"/>
        <end position="193"/>
    </location>
</feature>
<dbReference type="eggNOG" id="COG1579">
    <property type="taxonomic scope" value="Bacteria"/>
</dbReference>
<dbReference type="Pfam" id="PF24481">
    <property type="entry name" value="CT398_CC"/>
    <property type="match status" value="1"/>
</dbReference>
<evidence type="ECO:0000256" key="1">
    <source>
        <dbReference type="SAM" id="Coils"/>
    </source>
</evidence>
<dbReference type="STRING" id="1193181.BN10_730017"/>
<protein>
    <submittedName>
        <fullName evidence="4">Zn-ribbon protein-like protein</fullName>
    </submittedName>
</protein>
<feature type="domain" description="C4-type zinc ribbon" evidence="2">
    <location>
        <begin position="203"/>
        <end position="237"/>
    </location>
</feature>
<organism evidence="4 5">
    <name type="scientific">Phycicoccus elongatus Lp2</name>
    <dbReference type="NCBI Taxonomy" id="1193181"/>
    <lineage>
        <taxon>Bacteria</taxon>
        <taxon>Bacillati</taxon>
        <taxon>Actinomycetota</taxon>
        <taxon>Actinomycetes</taxon>
        <taxon>Micrococcales</taxon>
        <taxon>Intrasporangiaceae</taxon>
        <taxon>Phycicoccus</taxon>
    </lineage>
</organism>
<name>N0E4W3_9MICO</name>
<keyword evidence="5" id="KW-1185">Reference proteome</keyword>
<dbReference type="HOGENOM" id="CLU_073076_0_0_11"/>
<keyword evidence="1" id="KW-0175">Coiled coil</keyword>
<gene>
    <name evidence="4" type="ORF">BN10_730017</name>
</gene>
<dbReference type="Gene3D" id="1.10.287.1490">
    <property type="match status" value="1"/>
</dbReference>
<dbReference type="InterPro" id="IPR052376">
    <property type="entry name" value="Oxidative_Scav/Glycosyltrans"/>
</dbReference>
<evidence type="ECO:0000259" key="3">
    <source>
        <dbReference type="Pfam" id="PF24481"/>
    </source>
</evidence>
<dbReference type="PANTHER" id="PTHR39082:SF1">
    <property type="entry name" value="SCAVENGER RECEPTOR CLASS A MEMBER 3"/>
    <property type="match status" value="1"/>
</dbReference>
<dbReference type="PANTHER" id="PTHR39082">
    <property type="entry name" value="PHOSPHOLIPASE C-BETA-2-RELATED"/>
    <property type="match status" value="1"/>
</dbReference>
<reference evidence="4 5" key="1">
    <citation type="journal article" date="2013" name="ISME J.">
        <title>A metabolic model for members of the genus Tetrasphaera involved in enhanced biological phosphorus removal.</title>
        <authorList>
            <person name="Kristiansen R."/>
            <person name="Nguyen H.T.T."/>
            <person name="Saunders A.M."/>
            <person name="Nielsen J.L."/>
            <person name="Wimmer R."/>
            <person name="Le V.Q."/>
            <person name="McIlroy S.J."/>
            <person name="Petrovski S."/>
            <person name="Seviour R.J."/>
            <person name="Calteau A."/>
            <person name="Nielsen K.L."/>
            <person name="Nielsen P.H."/>
        </authorList>
    </citation>
    <scope>NUCLEOTIDE SEQUENCE [LARGE SCALE GENOMIC DNA]</scope>
    <source>
        <strain evidence="4 5">Lp2</strain>
    </source>
</reference>
<feature type="coiled-coil region" evidence="1">
    <location>
        <begin position="51"/>
        <end position="151"/>
    </location>
</feature>
<evidence type="ECO:0000259" key="2">
    <source>
        <dbReference type="Pfam" id="PF02591"/>
    </source>
</evidence>
<dbReference type="RefSeq" id="WP_010850822.1">
    <property type="nucleotide sequence ID" value="NZ_HF570956.1"/>
</dbReference>
<dbReference type="EMBL" id="CAIZ01000145">
    <property type="protein sequence ID" value="CCH70986.1"/>
    <property type="molecule type" value="Genomic_DNA"/>
</dbReference>
<dbReference type="OrthoDB" id="9784388at2"/>
<dbReference type="AlphaFoldDB" id="N0E4W3"/>
<accession>N0E4W3</accession>
<evidence type="ECO:0000313" key="5">
    <source>
        <dbReference type="Proteomes" id="UP000013167"/>
    </source>
</evidence>